<protein>
    <submittedName>
        <fullName evidence="1">Uncharacterized protein</fullName>
    </submittedName>
</protein>
<organism evidence="1 2">
    <name type="scientific">Adineta steineri</name>
    <dbReference type="NCBI Taxonomy" id="433720"/>
    <lineage>
        <taxon>Eukaryota</taxon>
        <taxon>Metazoa</taxon>
        <taxon>Spiralia</taxon>
        <taxon>Gnathifera</taxon>
        <taxon>Rotifera</taxon>
        <taxon>Eurotatoria</taxon>
        <taxon>Bdelloidea</taxon>
        <taxon>Adinetida</taxon>
        <taxon>Adinetidae</taxon>
        <taxon>Adineta</taxon>
    </lineage>
</organism>
<name>A0A820RIC1_9BILA</name>
<reference evidence="1" key="1">
    <citation type="submission" date="2021-02" db="EMBL/GenBank/DDBJ databases">
        <authorList>
            <person name="Nowell W R."/>
        </authorList>
    </citation>
    <scope>NUCLEOTIDE SEQUENCE</scope>
</reference>
<feature type="non-terminal residue" evidence="1">
    <location>
        <position position="1"/>
    </location>
</feature>
<accession>A0A820RIC1</accession>
<dbReference type="Proteomes" id="UP000663868">
    <property type="component" value="Unassembled WGS sequence"/>
</dbReference>
<dbReference type="EMBL" id="CAJOBB010029573">
    <property type="protein sequence ID" value="CAF4437789.1"/>
    <property type="molecule type" value="Genomic_DNA"/>
</dbReference>
<evidence type="ECO:0000313" key="1">
    <source>
        <dbReference type="EMBL" id="CAF4437789.1"/>
    </source>
</evidence>
<sequence length="96" mass="10614">FNENQQIFLIGLDGAGVGVEYNQGTNECKAYPITLQDFQSDCRILSVEILPISKHNTSPAIIYGYAKTTGPSNSDDCTSFYFDRVQIVDNNTSNII</sequence>
<gene>
    <name evidence="1" type="ORF">KXQ929_LOCUS53186</name>
</gene>
<dbReference type="AlphaFoldDB" id="A0A820RIC1"/>
<proteinExistence type="predicted"/>
<evidence type="ECO:0000313" key="2">
    <source>
        <dbReference type="Proteomes" id="UP000663868"/>
    </source>
</evidence>
<comment type="caution">
    <text evidence="1">The sequence shown here is derived from an EMBL/GenBank/DDBJ whole genome shotgun (WGS) entry which is preliminary data.</text>
</comment>